<gene>
    <name evidence="1" type="ORF">GPDM_00670</name>
</gene>
<accession>E7RCH2</accession>
<reference evidence="1 2" key="1">
    <citation type="journal article" date="2011" name="J. Bacteriol.">
        <title>The Draft Genome of Planococcus donghaensis MPA1U2 Reveals Nonsporulation Pathways Controlled by a Conserved Spo0A Regulon.</title>
        <authorList>
            <person name="Pearson M.D."/>
            <person name="Noller H.F."/>
        </authorList>
    </citation>
    <scope>NUCLEOTIDE SEQUENCE [LARGE SCALE GENOMIC DNA]</scope>
    <source>
        <strain evidence="1 2">MPA1U2</strain>
    </source>
</reference>
<dbReference type="AlphaFoldDB" id="E7RCH2"/>
<dbReference type="Proteomes" id="UP000003052">
    <property type="component" value="Unassembled WGS sequence"/>
</dbReference>
<protein>
    <submittedName>
        <fullName evidence="1">Uncharacterized protein</fullName>
    </submittedName>
</protein>
<dbReference type="EMBL" id="AEPB01000001">
    <property type="protein sequence ID" value="EGA91337.1"/>
    <property type="molecule type" value="Genomic_DNA"/>
</dbReference>
<dbReference type="Pfam" id="PF19459">
    <property type="entry name" value="DUF5996"/>
    <property type="match status" value="1"/>
</dbReference>
<name>E7RCH2_9BACL</name>
<organism evidence="1 2">
    <name type="scientific">Planococcus donghaensis MPA1U2</name>
    <dbReference type="NCBI Taxonomy" id="933115"/>
    <lineage>
        <taxon>Bacteria</taxon>
        <taxon>Bacillati</taxon>
        <taxon>Bacillota</taxon>
        <taxon>Bacilli</taxon>
        <taxon>Bacillales</taxon>
        <taxon>Caryophanaceae</taxon>
        <taxon>Planococcus</taxon>
    </lineage>
</organism>
<comment type="caution">
    <text evidence="1">The sequence shown here is derived from an EMBL/GenBank/DDBJ whole genome shotgun (WGS) entry which is preliminary data.</text>
</comment>
<dbReference type="eggNOG" id="ENOG502Z7SC">
    <property type="taxonomic scope" value="Bacteria"/>
</dbReference>
<sequence length="299" mass="34251">MKASIIKHSEWADTKFTLHLISQILGKIKLVTAHKEPQWAHITLPLTPNGFTTGLLFAGDDLLQLDVDVRNSLISINVNGTTEDIPIETSKSIKDYFDEIFHSLHSRGVDVTINPKPQEMAYKKLLNEDETPLTFHQQDAVRGLTLFQFVLNEQLKFLAPLRCRKIKPALFWGTFDVSAIIVNGIMEEFPEDKVIEKAAFDEHMIEYGCWLGDEKTDTPSFFVLPYPFINKDLNYPSVKPAEAYYEASLSEYFLDLESVMKSDNPSETVQAFFRTTFDVLQAELEWEGCSHYFIPLKME</sequence>
<evidence type="ECO:0000313" key="1">
    <source>
        <dbReference type="EMBL" id="EGA91337.1"/>
    </source>
</evidence>
<dbReference type="OrthoDB" id="9800945at2"/>
<evidence type="ECO:0000313" key="2">
    <source>
        <dbReference type="Proteomes" id="UP000003052"/>
    </source>
</evidence>
<dbReference type="InterPro" id="IPR046038">
    <property type="entry name" value="DUF5996"/>
</dbReference>
<proteinExistence type="predicted"/>
<dbReference type="RefSeq" id="WP_008427906.1">
    <property type="nucleotide sequence ID" value="NZ_AEPB01000001.1"/>
</dbReference>